<dbReference type="InterPro" id="IPR043519">
    <property type="entry name" value="NT_sf"/>
</dbReference>
<evidence type="ECO:0000256" key="1">
    <source>
        <dbReference type="SAM" id="MobiDB-lite"/>
    </source>
</evidence>
<dbReference type="RefSeq" id="WP_344220568.1">
    <property type="nucleotide sequence ID" value="NZ_BAAAOS010000049.1"/>
</dbReference>
<feature type="compositionally biased region" description="Low complexity" evidence="1">
    <location>
        <begin position="251"/>
        <end position="263"/>
    </location>
</feature>
<organism evidence="2 3">
    <name type="scientific">Kribbella sancticallisti</name>
    <dbReference type="NCBI Taxonomy" id="460087"/>
    <lineage>
        <taxon>Bacteria</taxon>
        <taxon>Bacillati</taxon>
        <taxon>Actinomycetota</taxon>
        <taxon>Actinomycetes</taxon>
        <taxon>Propionibacteriales</taxon>
        <taxon>Kribbellaceae</taxon>
        <taxon>Kribbella</taxon>
    </lineage>
</organism>
<sequence length="274" mass="30291">MPPPGLAHLPEPKDLHAQLNSGRPLDWGDPVPTKDEIAAEFGPDATRRSLTLLARASEIEQQVTDDVVSTVGPGAVAYQLENRLKSPHSLARKLQNREGSNFDAQPLEDLIRYTIVAPDPDDIVKTASAACDSLMAKGWTMESAHHSYVDDSRYKGLHLFLEIHGERVELQLHSRESIDVKTRTTPLYLIERDRQQPKSSRDTARQECIALSDQMRQPAGIDDLAVLGGVAVSTRRYGKGRQQPKPRGEVAQAAQPQAAPRQRLNAIYKDGISQ</sequence>
<name>A0ABN2EAZ4_9ACTN</name>
<gene>
    <name evidence="2" type="ORF">GCM10009789_65070</name>
</gene>
<comment type="caution">
    <text evidence="2">The sequence shown here is derived from an EMBL/GenBank/DDBJ whole genome shotgun (WGS) entry which is preliminary data.</text>
</comment>
<dbReference type="EMBL" id="BAAAOS010000049">
    <property type="protein sequence ID" value="GAA1601866.1"/>
    <property type="molecule type" value="Genomic_DNA"/>
</dbReference>
<evidence type="ECO:0000313" key="2">
    <source>
        <dbReference type="EMBL" id="GAA1601866.1"/>
    </source>
</evidence>
<feature type="region of interest" description="Disordered" evidence="1">
    <location>
        <begin position="235"/>
        <end position="274"/>
    </location>
</feature>
<keyword evidence="3" id="KW-1185">Reference proteome</keyword>
<dbReference type="Proteomes" id="UP001500393">
    <property type="component" value="Unassembled WGS sequence"/>
</dbReference>
<dbReference type="SUPFAM" id="SSF81301">
    <property type="entry name" value="Nucleotidyltransferase"/>
    <property type="match status" value="1"/>
</dbReference>
<protein>
    <recommendedName>
        <fullName evidence="4">RelA/SpoT domain-containing protein</fullName>
    </recommendedName>
</protein>
<dbReference type="Gene3D" id="3.30.460.10">
    <property type="entry name" value="Beta Polymerase, domain 2"/>
    <property type="match status" value="1"/>
</dbReference>
<reference evidence="2 3" key="1">
    <citation type="journal article" date="2019" name="Int. J. Syst. Evol. Microbiol.">
        <title>The Global Catalogue of Microorganisms (GCM) 10K type strain sequencing project: providing services to taxonomists for standard genome sequencing and annotation.</title>
        <authorList>
            <consortium name="The Broad Institute Genomics Platform"/>
            <consortium name="The Broad Institute Genome Sequencing Center for Infectious Disease"/>
            <person name="Wu L."/>
            <person name="Ma J."/>
        </authorList>
    </citation>
    <scope>NUCLEOTIDE SEQUENCE [LARGE SCALE GENOMIC DNA]</scope>
    <source>
        <strain evidence="2 3">JCM 14969</strain>
    </source>
</reference>
<evidence type="ECO:0008006" key="4">
    <source>
        <dbReference type="Google" id="ProtNLM"/>
    </source>
</evidence>
<accession>A0ABN2EAZ4</accession>
<proteinExistence type="predicted"/>
<evidence type="ECO:0000313" key="3">
    <source>
        <dbReference type="Proteomes" id="UP001500393"/>
    </source>
</evidence>